<dbReference type="GO" id="GO:0009134">
    <property type="term" value="P:nucleoside diphosphate catabolic process"/>
    <property type="evidence" value="ECO:0007669"/>
    <property type="project" value="TreeGrafter"/>
</dbReference>
<dbReference type="Proteomes" id="UP000050384">
    <property type="component" value="Unassembled WGS sequence"/>
</dbReference>
<dbReference type="PANTHER" id="PTHR11782">
    <property type="entry name" value="ADENOSINE/GUANOSINE DIPHOSPHATASE"/>
    <property type="match status" value="1"/>
</dbReference>
<dbReference type="GO" id="GO:0016020">
    <property type="term" value="C:membrane"/>
    <property type="evidence" value="ECO:0007669"/>
    <property type="project" value="TreeGrafter"/>
</dbReference>
<gene>
    <name evidence="2" type="ORF">ALO94_04775</name>
</gene>
<dbReference type="CDD" id="cd24003">
    <property type="entry name" value="ASKHA_NBD_GDA1_CD39_NTPase"/>
    <property type="match status" value="1"/>
</dbReference>
<dbReference type="InterPro" id="IPR000407">
    <property type="entry name" value="GDA1_CD39_NTPase"/>
</dbReference>
<evidence type="ECO:0000256" key="1">
    <source>
        <dbReference type="ARBA" id="ARBA00022801"/>
    </source>
</evidence>
<dbReference type="PATRIC" id="fig|264459.3.peg.92"/>
<evidence type="ECO:0000313" key="2">
    <source>
        <dbReference type="EMBL" id="KPY56281.1"/>
    </source>
</evidence>
<organism evidence="2 3">
    <name type="scientific">Pseudomonas syringae pv. spinaceae</name>
    <dbReference type="NCBI Taxonomy" id="264459"/>
    <lineage>
        <taxon>Bacteria</taxon>
        <taxon>Pseudomonadati</taxon>
        <taxon>Pseudomonadota</taxon>
        <taxon>Gammaproteobacteria</taxon>
        <taxon>Pseudomonadales</taxon>
        <taxon>Pseudomonadaceae</taxon>
        <taxon>Pseudomonas</taxon>
        <taxon>Pseudomonas syringae</taxon>
    </lineage>
</organism>
<dbReference type="Gene3D" id="3.30.420.150">
    <property type="entry name" value="Exopolyphosphatase. Domain 2"/>
    <property type="match status" value="1"/>
</dbReference>
<reference evidence="2 3" key="1">
    <citation type="submission" date="2015-09" db="EMBL/GenBank/DDBJ databases">
        <title>Genome announcement of multiple Pseudomonas syringae strains.</title>
        <authorList>
            <person name="Thakur S."/>
            <person name="Wang P.W."/>
            <person name="Gong Y."/>
            <person name="Weir B.S."/>
            <person name="Guttman D.S."/>
        </authorList>
    </citation>
    <scope>NUCLEOTIDE SEQUENCE [LARGE SCALE GENOMIC DNA]</scope>
    <source>
        <strain evidence="2 3">ICMP16929</strain>
    </source>
</reference>
<comment type="caution">
    <text evidence="2">The sequence shown here is derived from an EMBL/GenBank/DDBJ whole genome shotgun (WGS) entry which is preliminary data.</text>
</comment>
<dbReference type="GO" id="GO:0045134">
    <property type="term" value="F:UDP phosphatase activity"/>
    <property type="evidence" value="ECO:0007669"/>
    <property type="project" value="TreeGrafter"/>
</dbReference>
<dbReference type="EMBL" id="LJRI01001614">
    <property type="protein sequence ID" value="KPY56281.1"/>
    <property type="molecule type" value="Genomic_DNA"/>
</dbReference>
<dbReference type="Pfam" id="PF01150">
    <property type="entry name" value="GDA1_CD39"/>
    <property type="match status" value="1"/>
</dbReference>
<keyword evidence="1" id="KW-0378">Hydrolase</keyword>
<proteinExistence type="predicted"/>
<protein>
    <submittedName>
        <fullName evidence="2">GDA1/CD39 family protein</fullName>
    </submittedName>
</protein>
<accession>A0A0Q0CA54</accession>
<name>A0A0Q0CA54_PSESX</name>
<sequence length="412" mass="45320">MFKHSQGVVFMLLLSGFRYFRAVGVALLFLSVSLATVRADVRPETWQVVVDAGSSKTRGILYRLSADAVTPVVEYNSKLPLARYAGVPDESGNLLIAPLLDTLERLANDQKYALEKKTVLVNVLGTAGMRELSAGQQGVIYEAVKTSILAKGWALGQVGTIDGRDEGIFAWVHLNFLKGLATSDNTLGIIEMGGASSQITFALRSPPMDKADVSQNARTVMWDGKTYSVISESLLGLGADAARTAMDKVRPQDQRCYPQGALIMKVPTTGAFDFTACDLVYDEAIAANYQSEIKKLDAIVASSNYTQTDFVGLSSLYYTLNFFNNDVPERGTLKSALEQSCQRYADIEERLRQDDSKDKYQPENKCANGVFVYDLLYDYLQLGDGRLTALKKVENMDIRWTDGFLLLGKQAP</sequence>
<evidence type="ECO:0000313" key="3">
    <source>
        <dbReference type="Proteomes" id="UP000050384"/>
    </source>
</evidence>
<dbReference type="GO" id="GO:0017111">
    <property type="term" value="F:ribonucleoside triphosphate phosphatase activity"/>
    <property type="evidence" value="ECO:0007669"/>
    <property type="project" value="TreeGrafter"/>
</dbReference>
<dbReference type="Gene3D" id="3.30.420.40">
    <property type="match status" value="1"/>
</dbReference>
<dbReference type="AlphaFoldDB" id="A0A0Q0CA54"/>
<dbReference type="PANTHER" id="PTHR11782:SF83">
    <property type="entry name" value="GUANOSINE-DIPHOSPHATASE"/>
    <property type="match status" value="1"/>
</dbReference>
<dbReference type="GO" id="GO:0004382">
    <property type="term" value="F:GDP phosphatase activity"/>
    <property type="evidence" value="ECO:0007669"/>
    <property type="project" value="TreeGrafter"/>
</dbReference>